<gene>
    <name evidence="1" type="ORF">GCM10008938_31680</name>
</gene>
<name>A0ABQ2D2D2_9DEIO</name>
<sequence length="125" mass="13789">MNIKQWLGLNPEEHHWEAFVANAGVVFLDPLGEVGFNLCDDPGKTISMVELAGKPSQNNPAVFLHLSGVRMVGVIQGVQVQDQTVTLDYHPSMRNLVRARGCQVYVGDPGFDFEALQKALKLLFP</sequence>
<proteinExistence type="predicted"/>
<evidence type="ECO:0000313" key="1">
    <source>
        <dbReference type="EMBL" id="GGJ43104.1"/>
    </source>
</evidence>
<accession>A0ABQ2D2D2</accession>
<comment type="caution">
    <text evidence="1">The sequence shown here is derived from an EMBL/GenBank/DDBJ whole genome shotgun (WGS) entry which is preliminary data.</text>
</comment>
<dbReference type="EMBL" id="BMOD01000013">
    <property type="protein sequence ID" value="GGJ43104.1"/>
    <property type="molecule type" value="Genomic_DNA"/>
</dbReference>
<evidence type="ECO:0000313" key="2">
    <source>
        <dbReference type="Proteomes" id="UP000632222"/>
    </source>
</evidence>
<dbReference type="Proteomes" id="UP000632222">
    <property type="component" value="Unassembled WGS sequence"/>
</dbReference>
<reference evidence="2" key="1">
    <citation type="journal article" date="2019" name="Int. J. Syst. Evol. Microbiol.">
        <title>The Global Catalogue of Microorganisms (GCM) 10K type strain sequencing project: providing services to taxonomists for standard genome sequencing and annotation.</title>
        <authorList>
            <consortium name="The Broad Institute Genomics Platform"/>
            <consortium name="The Broad Institute Genome Sequencing Center for Infectious Disease"/>
            <person name="Wu L."/>
            <person name="Ma J."/>
        </authorList>
    </citation>
    <scope>NUCLEOTIDE SEQUENCE [LARGE SCALE GENOMIC DNA]</scope>
    <source>
        <strain evidence="2">JCM 14370</strain>
    </source>
</reference>
<organism evidence="1 2">
    <name type="scientific">Deinococcus roseus</name>
    <dbReference type="NCBI Taxonomy" id="392414"/>
    <lineage>
        <taxon>Bacteria</taxon>
        <taxon>Thermotogati</taxon>
        <taxon>Deinococcota</taxon>
        <taxon>Deinococci</taxon>
        <taxon>Deinococcales</taxon>
        <taxon>Deinococcaceae</taxon>
        <taxon>Deinococcus</taxon>
    </lineage>
</organism>
<dbReference type="RefSeq" id="WP_189004055.1">
    <property type="nucleotide sequence ID" value="NZ_BMOD01000013.1"/>
</dbReference>
<protein>
    <submittedName>
        <fullName evidence="1">Uncharacterized protein</fullName>
    </submittedName>
</protein>
<keyword evidence="2" id="KW-1185">Reference proteome</keyword>